<reference evidence="19" key="2">
    <citation type="submission" date="2024-07" db="EMBL/GenBank/DDBJ databases">
        <title>Streptomyces haneummycinica sp. nov., a new antibiotic-producing actinobacterium isolated from marine sediment.</title>
        <authorList>
            <person name="Uemura M."/>
            <person name="Hamada M."/>
            <person name="Hirano S."/>
            <person name="Kobayashi K."/>
            <person name="Ohshiro T."/>
            <person name="Kobayashi T."/>
            <person name="Terahara T."/>
        </authorList>
    </citation>
    <scope>NUCLEOTIDE SEQUENCE</scope>
    <source>
        <strain evidence="19">KM77-8</strain>
    </source>
</reference>
<comment type="similarity">
    <text evidence="4 15">Belongs to the sugar phosphate cyclases superfamily. Dehydroquinate synthase family.</text>
</comment>
<feature type="compositionally biased region" description="Basic residues" evidence="16">
    <location>
        <begin position="596"/>
        <end position="610"/>
    </location>
</feature>
<keyword evidence="6 15" id="KW-0963">Cytoplasm</keyword>
<feature type="binding site" evidence="15">
    <location>
        <position position="156"/>
    </location>
    <ligand>
        <name>NAD(+)</name>
        <dbReference type="ChEBI" id="CHEBI:57540"/>
    </ligand>
</feature>
<dbReference type="FunFam" id="1.20.1090.10:FF:000006">
    <property type="entry name" value="3-dehydroquinate synthase"/>
    <property type="match status" value="1"/>
</dbReference>
<dbReference type="SUPFAM" id="SSF56796">
    <property type="entry name" value="Dehydroquinate synthase-like"/>
    <property type="match status" value="1"/>
</dbReference>
<dbReference type="PANTHER" id="PTHR43622">
    <property type="entry name" value="3-DEHYDROQUINATE SYNTHASE"/>
    <property type="match status" value="1"/>
</dbReference>
<dbReference type="EMBL" id="AP035768">
    <property type="protein sequence ID" value="BFO19883.1"/>
    <property type="molecule type" value="Genomic_DNA"/>
</dbReference>
<dbReference type="HAMAP" id="MF_00110">
    <property type="entry name" value="DHQ_synthase"/>
    <property type="match status" value="1"/>
</dbReference>
<feature type="compositionally biased region" description="Low complexity" evidence="16">
    <location>
        <begin position="442"/>
        <end position="464"/>
    </location>
</feature>
<dbReference type="CDD" id="cd08195">
    <property type="entry name" value="DHQS"/>
    <property type="match status" value="1"/>
</dbReference>
<evidence type="ECO:0000256" key="6">
    <source>
        <dbReference type="ARBA" id="ARBA00022490"/>
    </source>
</evidence>
<dbReference type="InterPro" id="IPR056179">
    <property type="entry name" value="DHQS_C"/>
</dbReference>
<dbReference type="EC" id="4.2.3.4" evidence="5 15"/>
<evidence type="ECO:0000256" key="3">
    <source>
        <dbReference type="ARBA" id="ARBA00004661"/>
    </source>
</evidence>
<dbReference type="GO" id="GO:0000166">
    <property type="term" value="F:nucleotide binding"/>
    <property type="evidence" value="ECO:0007669"/>
    <property type="project" value="UniProtKB-KW"/>
</dbReference>
<comment type="function">
    <text evidence="15">Catalyzes the conversion of 3-deoxy-D-arabino-heptulosonate 7-phosphate (DAHP) to dehydroquinate (DHQ).</text>
</comment>
<dbReference type="Pfam" id="PF24621">
    <property type="entry name" value="DHQS_C"/>
    <property type="match status" value="1"/>
</dbReference>
<keyword evidence="12 15" id="KW-0057">Aromatic amino acid biosynthesis</keyword>
<keyword evidence="14 15" id="KW-0170">Cobalt</keyword>
<keyword evidence="7 15" id="KW-0028">Amino-acid biosynthesis</keyword>
<keyword evidence="10 15" id="KW-0862">Zinc</keyword>
<comment type="subcellular location">
    <subcellularLocation>
        <location evidence="15">Cytoplasm</location>
    </subcellularLocation>
</comment>
<keyword evidence="11 15" id="KW-0520">NAD</keyword>
<comment type="catalytic activity">
    <reaction evidence="1 15">
        <text>7-phospho-2-dehydro-3-deoxy-D-arabino-heptonate = 3-dehydroquinate + phosphate</text>
        <dbReference type="Rhea" id="RHEA:21968"/>
        <dbReference type="ChEBI" id="CHEBI:32364"/>
        <dbReference type="ChEBI" id="CHEBI:43474"/>
        <dbReference type="ChEBI" id="CHEBI:58394"/>
        <dbReference type="EC" id="4.2.3.4"/>
    </reaction>
</comment>
<gene>
    <name evidence="15" type="primary">aroB</name>
    <name evidence="19" type="ORF">SHKM778_62710</name>
</gene>
<feature type="binding site" evidence="15">
    <location>
        <begin position="134"/>
        <end position="135"/>
    </location>
    <ligand>
        <name>NAD(+)</name>
        <dbReference type="ChEBI" id="CHEBI:57540"/>
    </ligand>
</feature>
<dbReference type="InterPro" id="IPR016037">
    <property type="entry name" value="DHQ_synth_AroB"/>
</dbReference>
<evidence type="ECO:0000259" key="18">
    <source>
        <dbReference type="Pfam" id="PF24621"/>
    </source>
</evidence>
<accession>A0AAT9HRC1</accession>
<comment type="cofactor">
    <cofactor evidence="15">
        <name>Co(2+)</name>
        <dbReference type="ChEBI" id="CHEBI:48828"/>
    </cofactor>
    <cofactor evidence="15">
        <name>Zn(2+)</name>
        <dbReference type="ChEBI" id="CHEBI:29105"/>
    </cofactor>
    <text evidence="15">Binds 1 divalent metal cation per subunit. Can use either Co(2+) or Zn(2+).</text>
</comment>
<dbReference type="InterPro" id="IPR050071">
    <property type="entry name" value="Dehydroquinate_synthase"/>
</dbReference>
<reference evidence="19" key="1">
    <citation type="submission" date="2024-06" db="EMBL/GenBank/DDBJ databases">
        <authorList>
            <consortium name="consrtm"/>
            <person name="Uemura M."/>
            <person name="Terahara T."/>
        </authorList>
    </citation>
    <scope>NUCLEOTIDE SEQUENCE</scope>
    <source>
        <strain evidence="19">KM77-8</strain>
    </source>
</reference>
<feature type="compositionally biased region" description="Low complexity" evidence="16">
    <location>
        <begin position="405"/>
        <end position="424"/>
    </location>
</feature>
<proteinExistence type="inferred from homology"/>
<feature type="binding site" evidence="15">
    <location>
        <position position="268"/>
    </location>
    <ligand>
        <name>Zn(2+)</name>
        <dbReference type="ChEBI" id="CHEBI:29105"/>
    </ligand>
</feature>
<dbReference type="GO" id="GO:0005737">
    <property type="term" value="C:cytoplasm"/>
    <property type="evidence" value="ECO:0007669"/>
    <property type="project" value="UniProtKB-SubCell"/>
</dbReference>
<comment type="cofactor">
    <cofactor evidence="2 15">
        <name>NAD(+)</name>
        <dbReference type="ChEBI" id="CHEBI:57540"/>
    </cofactor>
</comment>
<feature type="binding site" evidence="15">
    <location>
        <position position="147"/>
    </location>
    <ligand>
        <name>NAD(+)</name>
        <dbReference type="ChEBI" id="CHEBI:57540"/>
    </ligand>
</feature>
<feature type="binding site" evidence="15">
    <location>
        <begin position="110"/>
        <end position="114"/>
    </location>
    <ligand>
        <name>NAD(+)</name>
        <dbReference type="ChEBI" id="CHEBI:57540"/>
    </ligand>
</feature>
<evidence type="ECO:0000256" key="4">
    <source>
        <dbReference type="ARBA" id="ARBA00005412"/>
    </source>
</evidence>
<evidence type="ECO:0000256" key="12">
    <source>
        <dbReference type="ARBA" id="ARBA00023141"/>
    </source>
</evidence>
<dbReference type="Pfam" id="PF01761">
    <property type="entry name" value="DHQ_synthase"/>
    <property type="match status" value="1"/>
</dbReference>
<evidence type="ECO:0000256" key="9">
    <source>
        <dbReference type="ARBA" id="ARBA00022741"/>
    </source>
</evidence>
<feature type="region of interest" description="Disordered" evidence="16">
    <location>
        <begin position="363"/>
        <end position="548"/>
    </location>
</feature>
<dbReference type="GO" id="GO:0003856">
    <property type="term" value="F:3-dehydroquinate synthase activity"/>
    <property type="evidence" value="ECO:0007669"/>
    <property type="project" value="UniProtKB-UniRule"/>
</dbReference>
<keyword evidence="13 15" id="KW-0456">Lyase</keyword>
<feature type="domain" description="3-dehydroquinate synthase N-terminal" evidence="17">
    <location>
        <begin position="72"/>
        <end position="182"/>
    </location>
</feature>
<name>A0AAT9HRC1_9ACTN</name>
<dbReference type="GO" id="GO:0009073">
    <property type="term" value="P:aromatic amino acid family biosynthetic process"/>
    <property type="evidence" value="ECO:0007669"/>
    <property type="project" value="UniProtKB-KW"/>
</dbReference>
<evidence type="ECO:0000256" key="10">
    <source>
        <dbReference type="ARBA" id="ARBA00022833"/>
    </source>
</evidence>
<dbReference type="AlphaFoldDB" id="A0AAT9HRC1"/>
<feature type="domain" description="3-dehydroquinate synthase C-terminal" evidence="18">
    <location>
        <begin position="186"/>
        <end position="328"/>
    </location>
</feature>
<evidence type="ECO:0000256" key="8">
    <source>
        <dbReference type="ARBA" id="ARBA00022723"/>
    </source>
</evidence>
<keyword evidence="9 15" id="KW-0547">Nucleotide-binding</keyword>
<organism evidence="19">
    <name type="scientific">Streptomyces haneummycinicus</name>
    <dbReference type="NCBI Taxonomy" id="3074435"/>
    <lineage>
        <taxon>Bacteria</taxon>
        <taxon>Bacillati</taxon>
        <taxon>Actinomycetota</taxon>
        <taxon>Actinomycetes</taxon>
        <taxon>Kitasatosporales</taxon>
        <taxon>Streptomycetaceae</taxon>
        <taxon>Streptomyces</taxon>
    </lineage>
</organism>
<feature type="compositionally biased region" description="Basic and acidic residues" evidence="16">
    <location>
        <begin position="510"/>
        <end position="528"/>
    </location>
</feature>
<dbReference type="NCBIfam" id="TIGR01357">
    <property type="entry name" value="aroB"/>
    <property type="match status" value="1"/>
</dbReference>
<evidence type="ECO:0000256" key="16">
    <source>
        <dbReference type="SAM" id="MobiDB-lite"/>
    </source>
</evidence>
<dbReference type="GO" id="GO:0046872">
    <property type="term" value="F:metal ion binding"/>
    <property type="evidence" value="ECO:0007669"/>
    <property type="project" value="UniProtKB-KW"/>
</dbReference>
<keyword evidence="8 15" id="KW-0479">Metal-binding</keyword>
<evidence type="ECO:0000256" key="2">
    <source>
        <dbReference type="ARBA" id="ARBA00001911"/>
    </source>
</evidence>
<evidence type="ECO:0000256" key="11">
    <source>
        <dbReference type="ARBA" id="ARBA00023027"/>
    </source>
</evidence>
<dbReference type="GO" id="GO:0009423">
    <property type="term" value="P:chorismate biosynthetic process"/>
    <property type="evidence" value="ECO:0007669"/>
    <property type="project" value="UniProtKB-UniRule"/>
</dbReference>
<evidence type="ECO:0000313" key="19">
    <source>
        <dbReference type="EMBL" id="BFO19883.1"/>
    </source>
</evidence>
<evidence type="ECO:0000256" key="1">
    <source>
        <dbReference type="ARBA" id="ARBA00001393"/>
    </source>
</evidence>
<comment type="pathway">
    <text evidence="3 15">Metabolic intermediate biosynthesis; chorismate biosynthesis; chorismate from D-erythrose 4-phosphate and phosphoenolpyruvate: step 2/7.</text>
</comment>
<dbReference type="FunFam" id="3.40.50.1970:FF:000012">
    <property type="entry name" value="3-dehydroquinate synthase"/>
    <property type="match status" value="1"/>
</dbReference>
<evidence type="ECO:0000256" key="15">
    <source>
        <dbReference type="HAMAP-Rule" id="MF_00110"/>
    </source>
</evidence>
<evidence type="ECO:0000256" key="13">
    <source>
        <dbReference type="ARBA" id="ARBA00023239"/>
    </source>
</evidence>
<evidence type="ECO:0000256" key="14">
    <source>
        <dbReference type="ARBA" id="ARBA00023285"/>
    </source>
</evidence>
<sequence length="702" mass="72609">MSSEAVTRIQIGGTAGTDPYEVLVGRQLLGELGGLIGERAKRVAVVHPEALAETGEAVREDLAGQGYEAIAIQVPNAEEAKTAEVAAYCWKALGQSGFTRTDVIVGVGGGATTDLAGFVAATWLRGVRWIAIPTTVLAMVDAAVGGKTGINTAEGKNLVGAFHPPAGVLCDLAALDSLAVNDYVSGLAEVIKAGFIADPVILDLIESDPQAARTPSGPHTAELIERSIRVKAAVVSSDLKESGLREILNYGHTLGHAIEKNERYKWRHGAAVAVGMHFAAELGRLAGRLDDATADRHRTVLESVGLPLHYRHDQWPKLLENMKVDKKSRGDLLRFIVLDGLAKPTVLEGPDPAVLLAAYGEVGSSPGHSSPPPAVHTTTAGAVPFGSTRASPAVSAPSPVRDGVAPDAARSGFSAAAAPSAGARTGHRLVAGRTPPGPAPGSAPGLRASARAASGTGLSGAAAARTRHGPPGPAARLDASASGHLRPCTAAARRPGRHAASAAGARGARPGRDDHRGAADRSRRRGQDECGQVLGGPPPGSDGAHQPRRRTRVGALGVRGPAVRVERPFGGAVSSRPPYLRLRGAQLSRQRDLLHPRRRGLPRPAGRRSRRLEAARGSRSAAGGPPPRPGHRPGTQRGTVRQSPAHRRGGGPYPWPDGRLVRLGAAHHRQLPAGHTGNGPHPGRRPGPLDSQPATVVNAGCV</sequence>
<evidence type="ECO:0000259" key="17">
    <source>
        <dbReference type="Pfam" id="PF01761"/>
    </source>
</evidence>
<dbReference type="Gene3D" id="1.20.1090.10">
    <property type="entry name" value="Dehydroquinate synthase-like - alpha domain"/>
    <property type="match status" value="1"/>
</dbReference>
<dbReference type="GO" id="GO:0008652">
    <property type="term" value="P:amino acid biosynthetic process"/>
    <property type="evidence" value="ECO:0007669"/>
    <property type="project" value="UniProtKB-KW"/>
</dbReference>
<protein>
    <recommendedName>
        <fullName evidence="5 15">3-dehydroquinate synthase</fullName>
        <shortName evidence="15">DHQS</shortName>
        <ecNumber evidence="5 15">4.2.3.4</ecNumber>
    </recommendedName>
</protein>
<feature type="region of interest" description="Disordered" evidence="16">
    <location>
        <begin position="568"/>
        <end position="702"/>
    </location>
</feature>
<evidence type="ECO:0000256" key="5">
    <source>
        <dbReference type="ARBA" id="ARBA00013031"/>
    </source>
</evidence>
<feature type="binding site" evidence="15">
    <location>
        <position position="189"/>
    </location>
    <ligand>
        <name>Zn(2+)</name>
        <dbReference type="ChEBI" id="CHEBI:29105"/>
    </ligand>
</feature>
<feature type="compositionally biased region" description="Low complexity" evidence="16">
    <location>
        <begin position="490"/>
        <end position="508"/>
    </location>
</feature>
<feature type="binding site" evidence="15">
    <location>
        <position position="252"/>
    </location>
    <ligand>
        <name>Zn(2+)</name>
        <dbReference type="ChEBI" id="CHEBI:29105"/>
    </ligand>
</feature>
<dbReference type="PANTHER" id="PTHR43622:SF7">
    <property type="entry name" value="3-DEHYDROQUINATE SYNTHASE, CHLOROPLASTIC"/>
    <property type="match status" value="1"/>
</dbReference>
<dbReference type="InterPro" id="IPR030960">
    <property type="entry name" value="DHQS/DOIS_N"/>
</dbReference>
<comment type="caution">
    <text evidence="15">Lacks conserved residue(s) required for the propagation of feature annotation.</text>
</comment>
<evidence type="ECO:0000256" key="7">
    <source>
        <dbReference type="ARBA" id="ARBA00022605"/>
    </source>
</evidence>
<dbReference type="Gene3D" id="3.40.50.1970">
    <property type="match status" value="1"/>
</dbReference>